<protein>
    <submittedName>
        <fullName evidence="2">BZIP domain-containing protein</fullName>
    </submittedName>
</protein>
<evidence type="ECO:0000313" key="1">
    <source>
        <dbReference type="Proteomes" id="UP000095286"/>
    </source>
</evidence>
<accession>A0AC35TP78</accession>
<dbReference type="Proteomes" id="UP000095286">
    <property type="component" value="Unplaced"/>
</dbReference>
<sequence length="617" mass="70363">MDSNYNYILNNEEPFENNIMDTYLGGEEFEQVNLDFDVVYPDSFPTSSLNEEDIESIKNEFFVNTPYQPITPASSSSSDSGRYSPNSVEFQDNYCYSNQQVNIIYEETKFDSPPYTNSSVQSFDYQCASPDVVYEYTSSSPVMNTNNQVVEHPNNHPLPNPNNQTIANNRPLLNEYIQTTGPALRSKNAYPMPLNPVHIEPKVTQTQQPQILYLNPVQIVQQGSVQLQPIQLVTPSTSPMCFVIDNGNQIQQNNIQIDDPVKESHDLISQKKAERKAKNRVAAQTSRDRKKNEITDMQAFIKTLETENAMLKGENHQLKNRILQLESENKKTLNEYAPYRKKAKLGAFTAICMIGLLVTFQGNDYFRQYSPTDVAIRSTDVQVLSYKSPESKVAIQVSHSPRAQNWLKKMGRSMIQNNVTDNLKLIKNKNTTTNEKFSNCSHYPFNEWKSHLNQSARNKINDEISSWIKKHGSNFNSNEHRMNQNKDYLRSLENTIYTETIAGQLPKNQLESNAPVAVVKRPQINLLNTLVGAMKRKNDTIYVMPERNYYILPSLKTDNNTIPKISIIIPSKALSSDDSPSQITMLKIECQIIGTEIFNAPDNLFSTTFKDAYRGFV</sequence>
<reference evidence="2" key="1">
    <citation type="submission" date="2016-11" db="UniProtKB">
        <authorList>
            <consortium name="WormBaseParasite"/>
        </authorList>
    </citation>
    <scope>IDENTIFICATION</scope>
    <source>
        <strain evidence="2">KR3021</strain>
    </source>
</reference>
<name>A0AC35TP78_9BILA</name>
<dbReference type="WBParaSite" id="RSKR_0000247900.1">
    <property type="protein sequence ID" value="RSKR_0000247900.1"/>
    <property type="gene ID" value="RSKR_0000247900"/>
</dbReference>
<proteinExistence type="predicted"/>
<evidence type="ECO:0000313" key="2">
    <source>
        <dbReference type="WBParaSite" id="RSKR_0000247900.1"/>
    </source>
</evidence>
<organism evidence="1 2">
    <name type="scientific">Rhabditophanes sp. KR3021</name>
    <dbReference type="NCBI Taxonomy" id="114890"/>
    <lineage>
        <taxon>Eukaryota</taxon>
        <taxon>Metazoa</taxon>
        <taxon>Ecdysozoa</taxon>
        <taxon>Nematoda</taxon>
        <taxon>Chromadorea</taxon>
        <taxon>Rhabditida</taxon>
        <taxon>Tylenchina</taxon>
        <taxon>Panagrolaimomorpha</taxon>
        <taxon>Strongyloidoidea</taxon>
        <taxon>Alloionematidae</taxon>
        <taxon>Rhabditophanes</taxon>
    </lineage>
</organism>